<evidence type="ECO:0000313" key="1">
    <source>
        <dbReference type="EMBL" id="KAH3897194.1"/>
    </source>
</evidence>
<organism evidence="1 2">
    <name type="scientific">Dreissena polymorpha</name>
    <name type="common">Zebra mussel</name>
    <name type="synonym">Mytilus polymorpha</name>
    <dbReference type="NCBI Taxonomy" id="45954"/>
    <lineage>
        <taxon>Eukaryota</taxon>
        <taxon>Metazoa</taxon>
        <taxon>Spiralia</taxon>
        <taxon>Lophotrochozoa</taxon>
        <taxon>Mollusca</taxon>
        <taxon>Bivalvia</taxon>
        <taxon>Autobranchia</taxon>
        <taxon>Heteroconchia</taxon>
        <taxon>Euheterodonta</taxon>
        <taxon>Imparidentia</taxon>
        <taxon>Neoheterodontei</taxon>
        <taxon>Myida</taxon>
        <taxon>Dreissenoidea</taxon>
        <taxon>Dreissenidae</taxon>
        <taxon>Dreissena</taxon>
    </lineage>
</organism>
<reference evidence="1" key="1">
    <citation type="journal article" date="2019" name="bioRxiv">
        <title>The Genome of the Zebra Mussel, Dreissena polymorpha: A Resource for Invasive Species Research.</title>
        <authorList>
            <person name="McCartney M.A."/>
            <person name="Auch B."/>
            <person name="Kono T."/>
            <person name="Mallez S."/>
            <person name="Zhang Y."/>
            <person name="Obille A."/>
            <person name="Becker A."/>
            <person name="Abrahante J.E."/>
            <person name="Garbe J."/>
            <person name="Badalamenti J.P."/>
            <person name="Herman A."/>
            <person name="Mangelson H."/>
            <person name="Liachko I."/>
            <person name="Sullivan S."/>
            <person name="Sone E.D."/>
            <person name="Koren S."/>
            <person name="Silverstein K.A.T."/>
            <person name="Beckman K.B."/>
            <person name="Gohl D.M."/>
        </authorList>
    </citation>
    <scope>NUCLEOTIDE SEQUENCE</scope>
    <source>
        <strain evidence="1">Duluth1</strain>
        <tissue evidence="1">Whole animal</tissue>
    </source>
</reference>
<name>A0A9D4S942_DREPO</name>
<dbReference type="AlphaFoldDB" id="A0A9D4S942"/>
<evidence type="ECO:0000313" key="2">
    <source>
        <dbReference type="Proteomes" id="UP000828390"/>
    </source>
</evidence>
<gene>
    <name evidence="1" type="ORF">DPMN_021379</name>
</gene>
<proteinExistence type="predicted"/>
<dbReference type="Proteomes" id="UP000828390">
    <property type="component" value="Unassembled WGS sequence"/>
</dbReference>
<protein>
    <submittedName>
        <fullName evidence="1">Uncharacterized protein</fullName>
    </submittedName>
</protein>
<sequence length="89" mass="10076">MYLLALSMYTFHVDYWVYYDPVSAAPLSYDEQALYSLFIVCNDGVSDSDAKEIQVSITPNSPPVPAIDGNIHQRELSNTSLDFYIILYS</sequence>
<reference evidence="1" key="2">
    <citation type="submission" date="2020-11" db="EMBL/GenBank/DDBJ databases">
        <authorList>
            <person name="McCartney M.A."/>
            <person name="Auch B."/>
            <person name="Kono T."/>
            <person name="Mallez S."/>
            <person name="Becker A."/>
            <person name="Gohl D.M."/>
            <person name="Silverstein K.A.T."/>
            <person name="Koren S."/>
            <person name="Bechman K.B."/>
            <person name="Herman A."/>
            <person name="Abrahante J.E."/>
            <person name="Garbe J."/>
        </authorList>
    </citation>
    <scope>NUCLEOTIDE SEQUENCE</scope>
    <source>
        <strain evidence="1">Duluth1</strain>
        <tissue evidence="1">Whole animal</tissue>
    </source>
</reference>
<keyword evidence="2" id="KW-1185">Reference proteome</keyword>
<comment type="caution">
    <text evidence="1">The sequence shown here is derived from an EMBL/GenBank/DDBJ whole genome shotgun (WGS) entry which is preliminary data.</text>
</comment>
<dbReference type="EMBL" id="JAIWYP010000001">
    <property type="protein sequence ID" value="KAH3897194.1"/>
    <property type="molecule type" value="Genomic_DNA"/>
</dbReference>
<accession>A0A9D4S942</accession>